<accession>A0AAD4Q8H2</accession>
<reference evidence="2" key="1">
    <citation type="submission" date="2022-01" db="EMBL/GenBank/DDBJ databases">
        <title>Comparative genomics reveals a dynamic genome evolution in the ectomycorrhizal milk-cap (Lactarius) mushrooms.</title>
        <authorList>
            <consortium name="DOE Joint Genome Institute"/>
            <person name="Lebreton A."/>
            <person name="Tang N."/>
            <person name="Kuo A."/>
            <person name="LaButti K."/>
            <person name="Drula E."/>
            <person name="Barry K."/>
            <person name="Clum A."/>
            <person name="Lipzen A."/>
            <person name="Mousain D."/>
            <person name="Ng V."/>
            <person name="Wang R."/>
            <person name="Wang X."/>
            <person name="Dai Y."/>
            <person name="Henrissat B."/>
            <person name="Grigoriev I.V."/>
            <person name="Guerin-Laguette A."/>
            <person name="Yu F."/>
            <person name="Martin F.M."/>
        </authorList>
    </citation>
    <scope>NUCLEOTIDE SEQUENCE</scope>
    <source>
        <strain evidence="2">QP</strain>
    </source>
</reference>
<name>A0AAD4Q8H2_9AGAM</name>
<feature type="transmembrane region" description="Helical" evidence="1">
    <location>
        <begin position="123"/>
        <end position="143"/>
    </location>
</feature>
<organism evidence="2 3">
    <name type="scientific">Lactarius akahatsu</name>
    <dbReference type="NCBI Taxonomy" id="416441"/>
    <lineage>
        <taxon>Eukaryota</taxon>
        <taxon>Fungi</taxon>
        <taxon>Dikarya</taxon>
        <taxon>Basidiomycota</taxon>
        <taxon>Agaricomycotina</taxon>
        <taxon>Agaricomycetes</taxon>
        <taxon>Russulales</taxon>
        <taxon>Russulaceae</taxon>
        <taxon>Lactarius</taxon>
    </lineage>
</organism>
<dbReference type="Proteomes" id="UP001201163">
    <property type="component" value="Unassembled WGS sequence"/>
</dbReference>
<feature type="transmembrane region" description="Helical" evidence="1">
    <location>
        <begin position="61"/>
        <end position="79"/>
    </location>
</feature>
<dbReference type="AlphaFoldDB" id="A0AAD4Q8H2"/>
<dbReference type="EMBL" id="JAKELL010000022">
    <property type="protein sequence ID" value="KAH8992436.1"/>
    <property type="molecule type" value="Genomic_DNA"/>
</dbReference>
<comment type="caution">
    <text evidence="2">The sequence shown here is derived from an EMBL/GenBank/DDBJ whole genome shotgun (WGS) entry which is preliminary data.</text>
</comment>
<dbReference type="PANTHER" id="PTHR38646:SF1">
    <property type="entry name" value="DUF202 DOMAIN-CONTAINING PROTEIN"/>
    <property type="match status" value="1"/>
</dbReference>
<evidence type="ECO:0000313" key="2">
    <source>
        <dbReference type="EMBL" id="KAH8992436.1"/>
    </source>
</evidence>
<proteinExistence type="predicted"/>
<gene>
    <name evidence="2" type="ORF">EDB92DRAFT_1945226</name>
</gene>
<keyword evidence="1" id="KW-0812">Transmembrane</keyword>
<sequence length="145" mass="16323">MARRRRYRGHRAHSFISTDVDQLVELRARQRTFNGAYTRTALGNLGYSLAVLRLFDRRFYHIGLLYAFLAVFLCVCAFLRGRHSRHDFADSRDDDTAPLLAIPTVGQERGQSFGRPFVTAGRIVALVACVVAATELALLALVLRL</sequence>
<evidence type="ECO:0008006" key="4">
    <source>
        <dbReference type="Google" id="ProtNLM"/>
    </source>
</evidence>
<evidence type="ECO:0000313" key="3">
    <source>
        <dbReference type="Proteomes" id="UP001201163"/>
    </source>
</evidence>
<dbReference type="PANTHER" id="PTHR38646">
    <property type="entry name" value="YALI0F00814P"/>
    <property type="match status" value="1"/>
</dbReference>
<evidence type="ECO:0000256" key="1">
    <source>
        <dbReference type="SAM" id="Phobius"/>
    </source>
</evidence>
<protein>
    <recommendedName>
        <fullName evidence="4">DUF202 domain-containing protein</fullName>
    </recommendedName>
</protein>
<keyword evidence="1" id="KW-0472">Membrane</keyword>
<keyword evidence="3" id="KW-1185">Reference proteome</keyword>
<keyword evidence="1" id="KW-1133">Transmembrane helix</keyword>